<organism evidence="1 2">
    <name type="scientific">Marinicella litoralis</name>
    <dbReference type="NCBI Taxonomy" id="644220"/>
    <lineage>
        <taxon>Bacteria</taxon>
        <taxon>Pseudomonadati</taxon>
        <taxon>Pseudomonadota</taxon>
        <taxon>Gammaproteobacteria</taxon>
        <taxon>Lysobacterales</taxon>
        <taxon>Marinicellaceae</taxon>
        <taxon>Marinicella</taxon>
    </lineage>
</organism>
<accession>A0A4R6XFW4</accession>
<dbReference type="OrthoDB" id="9807855at2"/>
<dbReference type="Pfam" id="PF12843">
    <property type="entry name" value="QSregVF_b"/>
    <property type="match status" value="1"/>
</dbReference>
<dbReference type="InterPro" id="IPR024530">
    <property type="entry name" value="QSregVF_b"/>
</dbReference>
<dbReference type="EMBL" id="SNZB01000009">
    <property type="protein sequence ID" value="TDR14658.1"/>
    <property type="molecule type" value="Genomic_DNA"/>
</dbReference>
<proteinExistence type="predicted"/>
<dbReference type="RefSeq" id="WP_099017472.1">
    <property type="nucleotide sequence ID" value="NZ_NIHB01000001.1"/>
</dbReference>
<gene>
    <name evidence="1" type="ORF">C8D91_2929</name>
</gene>
<comment type="caution">
    <text evidence="1">The sequence shown here is derived from an EMBL/GenBank/DDBJ whole genome shotgun (WGS) entry which is preliminary data.</text>
</comment>
<name>A0A4R6XFW4_9GAMM</name>
<protein>
    <submittedName>
        <fullName evidence="1">Uncharacterized protein (DUF3820 family)</fullName>
    </submittedName>
</protein>
<evidence type="ECO:0000313" key="2">
    <source>
        <dbReference type="Proteomes" id="UP000295724"/>
    </source>
</evidence>
<sequence length="83" mass="9680">MNFTEQQKKDFIKALKQEMPFGKYQGRQLMDLPGHYLAWFNRQGFPANQLGQQLALVFELDHNGILPGLRQQLRSGQNKFNQS</sequence>
<dbReference type="AlphaFoldDB" id="A0A4R6XFW4"/>
<keyword evidence="2" id="KW-1185">Reference proteome</keyword>
<reference evidence="1 2" key="1">
    <citation type="submission" date="2019-03" db="EMBL/GenBank/DDBJ databases">
        <title>Genomic Encyclopedia of Type Strains, Phase IV (KMG-IV): sequencing the most valuable type-strain genomes for metagenomic binning, comparative biology and taxonomic classification.</title>
        <authorList>
            <person name="Goeker M."/>
        </authorList>
    </citation>
    <scope>NUCLEOTIDE SEQUENCE [LARGE SCALE GENOMIC DNA]</scope>
    <source>
        <strain evidence="1 2">DSM 25488</strain>
    </source>
</reference>
<dbReference type="Proteomes" id="UP000295724">
    <property type="component" value="Unassembled WGS sequence"/>
</dbReference>
<evidence type="ECO:0000313" key="1">
    <source>
        <dbReference type="EMBL" id="TDR14658.1"/>
    </source>
</evidence>